<dbReference type="PANTHER" id="PTHR43566:SF2">
    <property type="entry name" value="DUF4143 DOMAIN-CONTAINING PROTEIN"/>
    <property type="match status" value="1"/>
</dbReference>
<evidence type="ECO:0000313" key="3">
    <source>
        <dbReference type="EMBL" id="HJB27206.1"/>
    </source>
</evidence>
<comment type="caution">
    <text evidence="3">The sequence shown here is derived from an EMBL/GenBank/DDBJ whole genome shotgun (WGS) entry which is preliminary data.</text>
</comment>
<evidence type="ECO:0000259" key="2">
    <source>
        <dbReference type="Pfam" id="PF13635"/>
    </source>
</evidence>
<feature type="domain" description="AAA" evidence="1">
    <location>
        <begin position="21"/>
        <end position="136"/>
    </location>
</feature>
<reference evidence="3" key="1">
    <citation type="journal article" date="2021" name="PeerJ">
        <title>Extensive microbial diversity within the chicken gut microbiome revealed by metagenomics and culture.</title>
        <authorList>
            <person name="Gilroy R."/>
            <person name="Ravi A."/>
            <person name="Getino M."/>
            <person name="Pursley I."/>
            <person name="Horton D.L."/>
            <person name="Alikhan N.F."/>
            <person name="Baker D."/>
            <person name="Gharbi K."/>
            <person name="Hall N."/>
            <person name="Watson M."/>
            <person name="Adriaenssens E.M."/>
            <person name="Foster-Nyarko E."/>
            <person name="Jarju S."/>
            <person name="Secka A."/>
            <person name="Antonio M."/>
            <person name="Oren A."/>
            <person name="Chaudhuri R.R."/>
            <person name="La Ragione R."/>
            <person name="Hildebrand F."/>
            <person name="Pallen M.J."/>
        </authorList>
    </citation>
    <scope>NUCLEOTIDE SEQUENCE</scope>
    <source>
        <strain evidence="3">ChiSjej1B19-5720</strain>
    </source>
</reference>
<sequence>MSYIKRDIENKILSLSQEYACILVTGPRQVGKTTMLRQLMSSERNYVTLDDMEERRLAKTDPALFLQIHDLPLFVDEVQYAPELFSYIKIAIDNGAAPGSFWLTGSQAFRMMELARESLAGRAALLHMPSLSQHEIYGSGDNTPFTVELEALKARRAAGAPANLEGIYQRIWKGSLPGYVSGKFTDRDVFYSSYLQTYIDRDVSELVALTDKLLFQDFIRAAACRAGQMLNVHDIAQDVGVSDDTAKRWLQVLEKSDIIFYLRPYSNNLLKRTVKTPKMYFFDTGLVAYLTRYSSPEILQNGAINGAILENFVVAEILKSYQNNAQDCLLWYYRDKSSNEIDMVIENDGQLHPLEIKRSVNPGSELTGAFSILDKGSVPRGTGAILCMRPELSAINAENYIVPVWMI</sequence>
<dbReference type="InterPro" id="IPR025420">
    <property type="entry name" value="DUF4143"/>
</dbReference>
<dbReference type="Pfam" id="PF13173">
    <property type="entry name" value="AAA_14"/>
    <property type="match status" value="1"/>
</dbReference>
<accession>A0A9D2LQA2</accession>
<dbReference type="Pfam" id="PF13635">
    <property type="entry name" value="DUF4143"/>
    <property type="match status" value="1"/>
</dbReference>
<organism evidence="3 4">
    <name type="scientific">Candidatus Blautia faecavium</name>
    <dbReference type="NCBI Taxonomy" id="2838487"/>
    <lineage>
        <taxon>Bacteria</taxon>
        <taxon>Bacillati</taxon>
        <taxon>Bacillota</taxon>
        <taxon>Clostridia</taxon>
        <taxon>Lachnospirales</taxon>
        <taxon>Lachnospiraceae</taxon>
        <taxon>Blautia</taxon>
    </lineage>
</organism>
<dbReference type="GO" id="GO:0005524">
    <property type="term" value="F:ATP binding"/>
    <property type="evidence" value="ECO:0007669"/>
    <property type="project" value="UniProtKB-KW"/>
</dbReference>
<reference evidence="3" key="2">
    <citation type="submission" date="2021-04" db="EMBL/GenBank/DDBJ databases">
        <authorList>
            <person name="Gilroy R."/>
        </authorList>
    </citation>
    <scope>NUCLEOTIDE SEQUENCE</scope>
    <source>
        <strain evidence="3">ChiSjej1B19-5720</strain>
    </source>
</reference>
<feature type="domain" description="DUF4143" evidence="2">
    <location>
        <begin position="200"/>
        <end position="359"/>
    </location>
</feature>
<keyword evidence="3" id="KW-0067">ATP-binding</keyword>
<dbReference type="SUPFAM" id="SSF52540">
    <property type="entry name" value="P-loop containing nucleoside triphosphate hydrolases"/>
    <property type="match status" value="1"/>
</dbReference>
<dbReference type="InterPro" id="IPR041682">
    <property type="entry name" value="AAA_14"/>
</dbReference>
<dbReference type="Proteomes" id="UP000823842">
    <property type="component" value="Unassembled WGS sequence"/>
</dbReference>
<evidence type="ECO:0000313" key="4">
    <source>
        <dbReference type="Proteomes" id="UP000823842"/>
    </source>
</evidence>
<keyword evidence="3" id="KW-0547">Nucleotide-binding</keyword>
<evidence type="ECO:0000259" key="1">
    <source>
        <dbReference type="Pfam" id="PF13173"/>
    </source>
</evidence>
<dbReference type="AlphaFoldDB" id="A0A9D2LQA2"/>
<name>A0A9D2LQA2_9FIRM</name>
<dbReference type="InterPro" id="IPR027417">
    <property type="entry name" value="P-loop_NTPase"/>
</dbReference>
<dbReference type="PANTHER" id="PTHR43566">
    <property type="entry name" value="CONSERVED PROTEIN"/>
    <property type="match status" value="1"/>
</dbReference>
<dbReference type="EMBL" id="DWYZ01000004">
    <property type="protein sequence ID" value="HJB27206.1"/>
    <property type="molecule type" value="Genomic_DNA"/>
</dbReference>
<gene>
    <name evidence="3" type="ORF">IAA06_00200</name>
</gene>
<protein>
    <submittedName>
        <fullName evidence="3">ATP-binding protein</fullName>
    </submittedName>
</protein>
<proteinExistence type="predicted"/>